<sequence>MLLNLLAIFTAFATTQASTDRNCGSNWNNLWLDIVIVVDNSKGMTNEGITEVAANIATTFASGPRIGTDYSDPRSTRLSILTYNSEATVVADLNQFQSADDVYQTLFSFLNEVSDSDDSFLAKGLGMAESVLYNGRMNGVRENYNRLVVVYASAYREDGEDPLNIAKRLRSSGVAIATVAFDPDGDGLLLSKLSKIASPNMSFKSRDPNLVGKIQAAALQTNCFCPRTWIQYRPSYDDEKSYKFGICIRAETITASWASAKIACQNSIKYGYLVTEFDDRKHDFLFRIALNNAEFTEPYAYHTGLSYVNGAWRWQQPEGHPLILQNGSYSHWNPTYPNTPFTNTVVVNHQHNSNLDVGWQNINGYRENENYMCEVASCDTDKYCD</sequence>
<dbReference type="Proteomes" id="UP000001940">
    <property type="component" value="Chromosome II"/>
</dbReference>
<reference evidence="4 5" key="1">
    <citation type="journal article" date="1998" name="Science">
        <title>Genome sequence of the nematode C. elegans: a platform for investigating biology.</title>
        <authorList>
            <consortium name="The C. elegans sequencing consortium"/>
            <person name="Sulson J.E."/>
            <person name="Waterston R."/>
        </authorList>
    </citation>
    <scope>NUCLEOTIDE SEQUENCE [LARGE SCALE GENOMIC DNA]</scope>
    <source>
        <strain evidence="4 5">Bristol N2</strain>
    </source>
</reference>
<dbReference type="OrthoDB" id="5787264at2759"/>
<dbReference type="PROSITE" id="PS50234">
    <property type="entry name" value="VWFA"/>
    <property type="match status" value="1"/>
</dbReference>
<organism evidence="4 5">
    <name type="scientific">Caenorhabditis elegans</name>
    <dbReference type="NCBI Taxonomy" id="6239"/>
    <lineage>
        <taxon>Eukaryota</taxon>
        <taxon>Metazoa</taxon>
        <taxon>Ecdysozoa</taxon>
        <taxon>Nematoda</taxon>
        <taxon>Chromadorea</taxon>
        <taxon>Rhabditida</taxon>
        <taxon>Rhabditina</taxon>
        <taxon>Rhabditomorpha</taxon>
        <taxon>Rhabditoidea</taxon>
        <taxon>Rhabditidae</taxon>
        <taxon>Peloderinae</taxon>
        <taxon>Caenorhabditis</taxon>
    </lineage>
</organism>
<dbReference type="SMART" id="SM00327">
    <property type="entry name" value="VWA"/>
    <property type="match status" value="1"/>
</dbReference>
<dbReference type="PIR" id="T21756">
    <property type="entry name" value="T21756"/>
</dbReference>
<feature type="domain" description="C-type lectin" evidence="2">
    <location>
        <begin position="243"/>
        <end position="374"/>
    </location>
</feature>
<dbReference type="RefSeq" id="NP_496744.1">
    <property type="nucleotide sequence ID" value="NM_064343.3"/>
</dbReference>
<dbReference type="Pfam" id="PF00092">
    <property type="entry name" value="VWA"/>
    <property type="match status" value="1"/>
</dbReference>
<dbReference type="InterPro" id="IPR001304">
    <property type="entry name" value="C-type_lectin-like"/>
</dbReference>
<keyword evidence="5" id="KW-1185">Reference proteome</keyword>
<dbReference type="FunCoup" id="O45442">
    <property type="interactions" value="5"/>
</dbReference>
<dbReference type="CDD" id="cd01477">
    <property type="entry name" value="vWA_F09G8-8_type"/>
    <property type="match status" value="1"/>
</dbReference>
<dbReference type="Gene3D" id="3.10.100.10">
    <property type="entry name" value="Mannose-Binding Protein A, subunit A"/>
    <property type="match status" value="1"/>
</dbReference>
<evidence type="ECO:0000259" key="2">
    <source>
        <dbReference type="PROSITE" id="PS50041"/>
    </source>
</evidence>
<gene>
    <name evidence="4 6" type="primary">clec-64</name>
    <name evidence="4" type="ORF">CELE_F35C5.7</name>
    <name evidence="6" type="ORF">F35C5.7</name>
</gene>
<dbReference type="PaxDb" id="6239-F35C5.7"/>
<dbReference type="KEGG" id="cel:CELE_F35C5.7"/>
<dbReference type="WormBase" id="F35C5.7">
    <property type="protein sequence ID" value="CE15948"/>
    <property type="gene ID" value="WBGene00009395"/>
    <property type="gene designation" value="clec-64"/>
</dbReference>
<dbReference type="AGR" id="WB:WBGene00009395"/>
<feature type="chain" id="PRO_5004158667" evidence="1">
    <location>
        <begin position="18"/>
        <end position="385"/>
    </location>
</feature>
<dbReference type="PROSITE" id="PS50041">
    <property type="entry name" value="C_TYPE_LECTIN_2"/>
    <property type="match status" value="1"/>
</dbReference>
<accession>O45442</accession>
<dbReference type="GeneID" id="185264"/>
<dbReference type="FunFam" id="3.10.100.10:FF:000142">
    <property type="entry name" value="C-type LECtin"/>
    <property type="match status" value="1"/>
</dbReference>
<keyword evidence="1" id="KW-0732">Signal</keyword>
<dbReference type="PANTHER" id="PTHR31024:SF3">
    <property type="entry name" value="C-TYPE LECTIN-RELATED"/>
    <property type="match status" value="1"/>
</dbReference>
<dbReference type="InParanoid" id="O45442"/>
<dbReference type="AlphaFoldDB" id="O45442"/>
<feature type="domain" description="VWFA" evidence="3">
    <location>
        <begin position="33"/>
        <end position="218"/>
    </location>
</feature>
<dbReference type="InterPro" id="IPR036465">
    <property type="entry name" value="vWFA_dom_sf"/>
</dbReference>
<dbReference type="HOGENOM" id="CLU_060615_0_0_1"/>
<evidence type="ECO:0000313" key="5">
    <source>
        <dbReference type="Proteomes" id="UP000001940"/>
    </source>
</evidence>
<dbReference type="UCSC" id="F35C5.7">
    <property type="organism name" value="c. elegans"/>
</dbReference>
<feature type="signal peptide" evidence="1">
    <location>
        <begin position="1"/>
        <end position="17"/>
    </location>
</feature>
<dbReference type="IntAct" id="O45442">
    <property type="interactions" value="1"/>
</dbReference>
<dbReference type="SMART" id="SM00034">
    <property type="entry name" value="CLECT"/>
    <property type="match status" value="1"/>
</dbReference>
<evidence type="ECO:0000259" key="3">
    <source>
        <dbReference type="PROSITE" id="PS50234"/>
    </source>
</evidence>
<evidence type="ECO:0000313" key="6">
    <source>
        <dbReference type="WormBase" id="F35C5.7"/>
    </source>
</evidence>
<dbReference type="SUPFAM" id="SSF53300">
    <property type="entry name" value="vWA-like"/>
    <property type="match status" value="1"/>
</dbReference>
<dbReference type="CTD" id="185264"/>
<proteinExistence type="predicted"/>
<dbReference type="EMBL" id="BX284602">
    <property type="protein sequence ID" value="CAB03056.1"/>
    <property type="molecule type" value="Genomic_DNA"/>
</dbReference>
<dbReference type="Bgee" id="WBGene00009395">
    <property type="expression patterns" value="Expressed in larva and 1 other cell type or tissue"/>
</dbReference>
<dbReference type="SMR" id="O45442"/>
<dbReference type="Gene3D" id="3.40.50.410">
    <property type="entry name" value="von Willebrand factor, type A domain"/>
    <property type="match status" value="1"/>
</dbReference>
<dbReference type="InterPro" id="IPR016187">
    <property type="entry name" value="CTDL_fold"/>
</dbReference>
<protein>
    <submittedName>
        <fullName evidence="4">VWFA domain-containing protein</fullName>
    </submittedName>
</protein>
<dbReference type="STRING" id="6239.F35C5.7.1"/>
<dbReference type="PANTHER" id="PTHR31024">
    <property type="entry name" value="C-TYPE LECTIN"/>
    <property type="match status" value="1"/>
</dbReference>
<dbReference type="PhylomeDB" id="O45442"/>
<evidence type="ECO:0000256" key="1">
    <source>
        <dbReference type="SAM" id="SignalP"/>
    </source>
</evidence>
<dbReference type="eggNOG" id="ENOG502TGFT">
    <property type="taxonomic scope" value="Eukaryota"/>
</dbReference>
<dbReference type="InterPro" id="IPR002035">
    <property type="entry name" value="VWF_A"/>
</dbReference>
<evidence type="ECO:0000313" key="4">
    <source>
        <dbReference type="EMBL" id="CAB03056.1"/>
    </source>
</evidence>
<dbReference type="DIP" id="DIP-24955N"/>
<dbReference type="InterPro" id="IPR016186">
    <property type="entry name" value="C-type_lectin-like/link_sf"/>
</dbReference>
<dbReference type="SUPFAM" id="SSF56436">
    <property type="entry name" value="C-type lectin-like"/>
    <property type="match status" value="1"/>
</dbReference>
<name>O45442_CAEEL</name>
<dbReference type="CDD" id="cd00037">
    <property type="entry name" value="CLECT"/>
    <property type="match status" value="1"/>
</dbReference>